<dbReference type="CDD" id="cd11586">
    <property type="entry name" value="VbhA_like"/>
    <property type="match status" value="1"/>
</dbReference>
<dbReference type="AlphaFoldDB" id="A0A8J7H4Q6"/>
<sequence>MKSYLIKDTTKEERKKLVEDALTISQIDAGYPTEETIKLFDMYINGELEIDEINKMIIESISK</sequence>
<evidence type="ECO:0000313" key="1">
    <source>
        <dbReference type="EMBL" id="MBH1942538.1"/>
    </source>
</evidence>
<accession>A0A8J7H4Q6</accession>
<comment type="caution">
    <text evidence="1">The sequence shown here is derived from an EMBL/GenBank/DDBJ whole genome shotgun (WGS) entry which is preliminary data.</text>
</comment>
<keyword evidence="2" id="KW-1185">Reference proteome</keyword>
<evidence type="ECO:0000313" key="2">
    <source>
        <dbReference type="Proteomes" id="UP000623269"/>
    </source>
</evidence>
<organism evidence="1 2">
    <name type="scientific">Mobilitalea sibirica</name>
    <dbReference type="NCBI Taxonomy" id="1462919"/>
    <lineage>
        <taxon>Bacteria</taxon>
        <taxon>Bacillati</taxon>
        <taxon>Bacillota</taxon>
        <taxon>Clostridia</taxon>
        <taxon>Lachnospirales</taxon>
        <taxon>Lachnospiraceae</taxon>
        <taxon>Mobilitalea</taxon>
    </lineage>
</organism>
<dbReference type="InterPro" id="IPR033788">
    <property type="entry name" value="VbhA-like"/>
</dbReference>
<dbReference type="Gene3D" id="1.10.8.1050">
    <property type="entry name" value="Antitoxin VbhA-like"/>
    <property type="match status" value="1"/>
</dbReference>
<gene>
    <name evidence="1" type="ORF">I5677_16725</name>
</gene>
<dbReference type="Proteomes" id="UP000623269">
    <property type="component" value="Unassembled WGS sequence"/>
</dbReference>
<dbReference type="InterPro" id="IPR043038">
    <property type="entry name" value="VbhA_sf"/>
</dbReference>
<proteinExistence type="predicted"/>
<reference evidence="1" key="1">
    <citation type="submission" date="2020-12" db="EMBL/GenBank/DDBJ databases">
        <title>M. sibirica DSM 26468T genome.</title>
        <authorList>
            <person name="Thieme N."/>
            <person name="Rettenmaier R."/>
            <person name="Zverlov V."/>
            <person name="Liebl W."/>
        </authorList>
    </citation>
    <scope>NUCLEOTIDE SEQUENCE</scope>
    <source>
        <strain evidence="1">DSM 26468</strain>
    </source>
</reference>
<dbReference type="EMBL" id="JAEAGR010000026">
    <property type="protein sequence ID" value="MBH1942538.1"/>
    <property type="molecule type" value="Genomic_DNA"/>
</dbReference>
<name>A0A8J7H4Q6_9FIRM</name>
<dbReference type="RefSeq" id="WP_197662792.1">
    <property type="nucleotide sequence ID" value="NZ_JAEAGR010000026.1"/>
</dbReference>
<protein>
    <submittedName>
        <fullName evidence="1">Purine biosynthesis protein PurH</fullName>
    </submittedName>
</protein>